<evidence type="ECO:0000313" key="9">
    <source>
        <dbReference type="EMBL" id="MDQ0449776.1"/>
    </source>
</evidence>
<dbReference type="Gene3D" id="1.10.3290.10">
    <property type="entry name" value="Fido-like domain"/>
    <property type="match status" value="1"/>
</dbReference>
<keyword evidence="2" id="KW-0548">Nucleotidyltransferase</keyword>
<dbReference type="InterPro" id="IPR003812">
    <property type="entry name" value="Fido"/>
</dbReference>
<keyword evidence="3" id="KW-0547">Nucleotide-binding</keyword>
<proteinExistence type="predicted"/>
<evidence type="ECO:0000256" key="2">
    <source>
        <dbReference type="ARBA" id="ARBA00022695"/>
    </source>
</evidence>
<reference evidence="9 10" key="1">
    <citation type="submission" date="2023-07" db="EMBL/GenBank/DDBJ databases">
        <title>Genomic Encyclopedia of Type Strains, Phase IV (KMG-IV): sequencing the most valuable type-strain genomes for metagenomic binning, comparative biology and taxonomic classification.</title>
        <authorList>
            <person name="Goeker M."/>
        </authorList>
    </citation>
    <scope>NUCLEOTIDE SEQUENCE [LARGE SCALE GENOMIC DNA]</scope>
    <source>
        <strain evidence="9 10">DSM 19013</strain>
    </source>
</reference>
<feature type="domain" description="Fido" evidence="8">
    <location>
        <begin position="52"/>
        <end position="193"/>
    </location>
</feature>
<sequence>MTFDVFGDFETRGYLRNVAGLKDLAQVKLLEHRAFMMRVDKALAALSRRKPLTYPDILRTHAILFGSVYPWAGRDRLETAPHTNISRGGFDRMFAFPQDVRRALEYALRQGNDPAFMRAKPGEVLGSLAHAHPFLDGNGRTLMTVHTVLANRAGLAIAWQETDKTAFLSALTREIHLPGDGILDAYLAPFIRPPMPPREQAEGLRVLRTLGSAPALG</sequence>
<dbReference type="Pfam" id="PF02661">
    <property type="entry name" value="Fic"/>
    <property type="match status" value="1"/>
</dbReference>
<dbReference type="EMBL" id="JAUSVP010000017">
    <property type="protein sequence ID" value="MDQ0449776.1"/>
    <property type="molecule type" value="Genomic_DNA"/>
</dbReference>
<dbReference type="EC" id="2.7.7.108" evidence="5"/>
<organism evidence="9 10">
    <name type="scientific">Methylobacterium aerolatum</name>
    <dbReference type="NCBI Taxonomy" id="418708"/>
    <lineage>
        <taxon>Bacteria</taxon>
        <taxon>Pseudomonadati</taxon>
        <taxon>Pseudomonadota</taxon>
        <taxon>Alphaproteobacteria</taxon>
        <taxon>Hyphomicrobiales</taxon>
        <taxon>Methylobacteriaceae</taxon>
        <taxon>Methylobacterium</taxon>
    </lineage>
</organism>
<evidence type="ECO:0000256" key="6">
    <source>
        <dbReference type="ARBA" id="ARBA00047939"/>
    </source>
</evidence>
<dbReference type="Proteomes" id="UP001231124">
    <property type="component" value="Unassembled WGS sequence"/>
</dbReference>
<dbReference type="InterPro" id="IPR036597">
    <property type="entry name" value="Fido-like_dom_sf"/>
</dbReference>
<dbReference type="PANTHER" id="PTHR39560">
    <property type="entry name" value="PROTEIN ADENYLYLTRANSFERASE FIC-RELATED"/>
    <property type="match status" value="1"/>
</dbReference>
<gene>
    <name evidence="9" type="ORF">QO012_004298</name>
</gene>
<comment type="catalytic activity">
    <reaction evidence="7">
        <text>L-tyrosyl-[protein] + ATP = O-(5'-adenylyl)-L-tyrosyl-[protein] + diphosphate</text>
        <dbReference type="Rhea" id="RHEA:54288"/>
        <dbReference type="Rhea" id="RHEA-COMP:10136"/>
        <dbReference type="Rhea" id="RHEA-COMP:13846"/>
        <dbReference type="ChEBI" id="CHEBI:30616"/>
        <dbReference type="ChEBI" id="CHEBI:33019"/>
        <dbReference type="ChEBI" id="CHEBI:46858"/>
        <dbReference type="ChEBI" id="CHEBI:83624"/>
        <dbReference type="EC" id="2.7.7.108"/>
    </reaction>
</comment>
<evidence type="ECO:0000313" key="10">
    <source>
        <dbReference type="Proteomes" id="UP001231124"/>
    </source>
</evidence>
<comment type="caution">
    <text evidence="9">The sequence shown here is derived from an EMBL/GenBank/DDBJ whole genome shotgun (WGS) entry which is preliminary data.</text>
</comment>
<keyword evidence="4" id="KW-0067">ATP-binding</keyword>
<keyword evidence="1" id="KW-0808">Transferase</keyword>
<name>A0ABU0I585_9HYPH</name>
<evidence type="ECO:0000256" key="1">
    <source>
        <dbReference type="ARBA" id="ARBA00022679"/>
    </source>
</evidence>
<dbReference type="PANTHER" id="PTHR39560:SF1">
    <property type="entry name" value="PROTEIN ADENYLYLTRANSFERASE FIC-RELATED"/>
    <property type="match status" value="1"/>
</dbReference>
<evidence type="ECO:0000256" key="5">
    <source>
        <dbReference type="ARBA" id="ARBA00034531"/>
    </source>
</evidence>
<evidence type="ECO:0000256" key="3">
    <source>
        <dbReference type="ARBA" id="ARBA00022741"/>
    </source>
</evidence>
<dbReference type="SUPFAM" id="SSF140931">
    <property type="entry name" value="Fic-like"/>
    <property type="match status" value="1"/>
</dbReference>
<dbReference type="RefSeq" id="WP_238207410.1">
    <property type="nucleotide sequence ID" value="NZ_BPQE01000034.1"/>
</dbReference>
<accession>A0ABU0I585</accession>
<protein>
    <recommendedName>
        <fullName evidence="5">protein adenylyltransferase</fullName>
        <ecNumber evidence="5">2.7.7.108</ecNumber>
    </recommendedName>
</protein>
<evidence type="ECO:0000256" key="4">
    <source>
        <dbReference type="ARBA" id="ARBA00022840"/>
    </source>
</evidence>
<evidence type="ECO:0000256" key="7">
    <source>
        <dbReference type="ARBA" id="ARBA00048696"/>
    </source>
</evidence>
<dbReference type="PROSITE" id="PS51459">
    <property type="entry name" value="FIDO"/>
    <property type="match status" value="1"/>
</dbReference>
<comment type="catalytic activity">
    <reaction evidence="6">
        <text>L-threonyl-[protein] + ATP = 3-O-(5'-adenylyl)-L-threonyl-[protein] + diphosphate</text>
        <dbReference type="Rhea" id="RHEA:54292"/>
        <dbReference type="Rhea" id="RHEA-COMP:11060"/>
        <dbReference type="Rhea" id="RHEA-COMP:13847"/>
        <dbReference type="ChEBI" id="CHEBI:30013"/>
        <dbReference type="ChEBI" id="CHEBI:30616"/>
        <dbReference type="ChEBI" id="CHEBI:33019"/>
        <dbReference type="ChEBI" id="CHEBI:138113"/>
        <dbReference type="EC" id="2.7.7.108"/>
    </reaction>
</comment>
<keyword evidence="10" id="KW-1185">Reference proteome</keyword>
<evidence type="ECO:0000259" key="8">
    <source>
        <dbReference type="PROSITE" id="PS51459"/>
    </source>
</evidence>